<evidence type="ECO:0000313" key="2">
    <source>
        <dbReference type="EMBL" id="QHU34082.1"/>
    </source>
</evidence>
<dbReference type="EMBL" id="MN740567">
    <property type="protein sequence ID" value="QHU34082.1"/>
    <property type="molecule type" value="Genomic_DNA"/>
</dbReference>
<dbReference type="PANTHER" id="PTHR15239:SF6">
    <property type="entry name" value="RIBOSOME QUALITY CONTROL COMPLEX SUBUNIT NEMF"/>
    <property type="match status" value="1"/>
</dbReference>
<dbReference type="InterPro" id="IPR008532">
    <property type="entry name" value="NFACT_RNA-bd"/>
</dbReference>
<sequence length="104" mass="12202">MTTFPNMFIGKNAKDNWNILERACEDDIWFHVKDESSAYVIIENDYKTEITDEDITEACRLCKQHSKLRDKKRVTINWLPVKYVRKGKVVGEAKLLEKPNSIKV</sequence>
<protein>
    <recommendedName>
        <fullName evidence="1">NFACT RNA-binding domain-containing protein</fullName>
    </recommendedName>
</protein>
<dbReference type="GO" id="GO:0072344">
    <property type="term" value="P:rescue of stalled ribosome"/>
    <property type="evidence" value="ECO:0007669"/>
    <property type="project" value="TreeGrafter"/>
</dbReference>
<dbReference type="PANTHER" id="PTHR15239">
    <property type="entry name" value="NUCLEAR EXPORT MEDIATOR FACTOR NEMF"/>
    <property type="match status" value="1"/>
</dbReference>
<evidence type="ECO:0000259" key="1">
    <source>
        <dbReference type="Pfam" id="PF05670"/>
    </source>
</evidence>
<proteinExistence type="predicted"/>
<accession>A0A6C0LXW2</accession>
<feature type="domain" description="NFACT RNA-binding" evidence="1">
    <location>
        <begin position="8"/>
        <end position="91"/>
    </location>
</feature>
<reference evidence="2" key="1">
    <citation type="journal article" date="2020" name="Nature">
        <title>Giant virus diversity and host interactions through global metagenomics.</title>
        <authorList>
            <person name="Schulz F."/>
            <person name="Roux S."/>
            <person name="Paez-Espino D."/>
            <person name="Jungbluth S."/>
            <person name="Walsh D.A."/>
            <person name="Denef V.J."/>
            <person name="McMahon K.D."/>
            <person name="Konstantinidis K.T."/>
            <person name="Eloe-Fadrosh E.A."/>
            <person name="Kyrpides N.C."/>
            <person name="Woyke T."/>
        </authorList>
    </citation>
    <scope>NUCLEOTIDE SEQUENCE</scope>
    <source>
        <strain evidence="2">GVMAG-S-1016713-123</strain>
    </source>
</reference>
<dbReference type="InterPro" id="IPR051608">
    <property type="entry name" value="RQC_Subunit_NEMF"/>
</dbReference>
<dbReference type="Pfam" id="PF05670">
    <property type="entry name" value="NFACT-R_1"/>
    <property type="match status" value="1"/>
</dbReference>
<dbReference type="AlphaFoldDB" id="A0A6C0LXW2"/>
<dbReference type="GO" id="GO:1990112">
    <property type="term" value="C:RQC complex"/>
    <property type="evidence" value="ECO:0007669"/>
    <property type="project" value="TreeGrafter"/>
</dbReference>
<dbReference type="GO" id="GO:0000049">
    <property type="term" value="F:tRNA binding"/>
    <property type="evidence" value="ECO:0007669"/>
    <property type="project" value="TreeGrafter"/>
</dbReference>
<organism evidence="2">
    <name type="scientific">viral metagenome</name>
    <dbReference type="NCBI Taxonomy" id="1070528"/>
    <lineage>
        <taxon>unclassified sequences</taxon>
        <taxon>metagenomes</taxon>
        <taxon>organismal metagenomes</taxon>
    </lineage>
</organism>
<dbReference type="GO" id="GO:0043023">
    <property type="term" value="F:ribosomal large subunit binding"/>
    <property type="evidence" value="ECO:0007669"/>
    <property type="project" value="TreeGrafter"/>
</dbReference>
<name>A0A6C0LXW2_9ZZZZ</name>